<name>A0ABR2QHQ3_9ROSI</name>
<evidence type="ECO:0000313" key="2">
    <source>
        <dbReference type="Proteomes" id="UP001396334"/>
    </source>
</evidence>
<comment type="caution">
    <text evidence="1">The sequence shown here is derived from an EMBL/GenBank/DDBJ whole genome shotgun (WGS) entry which is preliminary data.</text>
</comment>
<accession>A0ABR2QHQ3</accession>
<gene>
    <name evidence="1" type="ORF">V6N11_082266</name>
</gene>
<evidence type="ECO:0000313" key="1">
    <source>
        <dbReference type="EMBL" id="KAK9000134.1"/>
    </source>
</evidence>
<reference evidence="1 2" key="1">
    <citation type="journal article" date="2024" name="G3 (Bethesda)">
        <title>Genome assembly of Hibiscus sabdariffa L. provides insights into metabolisms of medicinal natural products.</title>
        <authorList>
            <person name="Kim T."/>
        </authorList>
    </citation>
    <scope>NUCLEOTIDE SEQUENCE [LARGE SCALE GENOMIC DNA]</scope>
    <source>
        <strain evidence="1">TK-2024</strain>
        <tissue evidence="1">Old leaves</tissue>
    </source>
</reference>
<dbReference type="Proteomes" id="UP001396334">
    <property type="component" value="Unassembled WGS sequence"/>
</dbReference>
<sequence>MTNANIVVDQDDELAISNSEFADNAGTTDVDNPDVVAFNAGDPQVIITDTDGISDVVTQDVVSSPSTVSPHVVDDLTQHISKGTVNQHHMVTRKENVGVGAFATTQ</sequence>
<dbReference type="EMBL" id="JBBPBN010000038">
    <property type="protein sequence ID" value="KAK9000134.1"/>
    <property type="molecule type" value="Genomic_DNA"/>
</dbReference>
<proteinExistence type="predicted"/>
<organism evidence="1 2">
    <name type="scientific">Hibiscus sabdariffa</name>
    <name type="common">roselle</name>
    <dbReference type="NCBI Taxonomy" id="183260"/>
    <lineage>
        <taxon>Eukaryota</taxon>
        <taxon>Viridiplantae</taxon>
        <taxon>Streptophyta</taxon>
        <taxon>Embryophyta</taxon>
        <taxon>Tracheophyta</taxon>
        <taxon>Spermatophyta</taxon>
        <taxon>Magnoliopsida</taxon>
        <taxon>eudicotyledons</taxon>
        <taxon>Gunneridae</taxon>
        <taxon>Pentapetalae</taxon>
        <taxon>rosids</taxon>
        <taxon>malvids</taxon>
        <taxon>Malvales</taxon>
        <taxon>Malvaceae</taxon>
        <taxon>Malvoideae</taxon>
        <taxon>Hibiscus</taxon>
    </lineage>
</organism>
<protein>
    <submittedName>
        <fullName evidence="1">Uncharacterized protein</fullName>
    </submittedName>
</protein>
<keyword evidence="2" id="KW-1185">Reference proteome</keyword>